<proteinExistence type="inferred from homology"/>
<dbReference type="GO" id="GO:0008360">
    <property type="term" value="P:regulation of cell shape"/>
    <property type="evidence" value="ECO:0007669"/>
    <property type="project" value="UniProtKB-KW"/>
</dbReference>
<evidence type="ECO:0000256" key="9">
    <source>
        <dbReference type="RuleBase" id="RU004135"/>
    </source>
</evidence>
<dbReference type="InterPro" id="IPR035911">
    <property type="entry name" value="MurE/MurF_N"/>
</dbReference>
<dbReference type="PANTHER" id="PTHR23135">
    <property type="entry name" value="MUR LIGASE FAMILY MEMBER"/>
    <property type="match status" value="1"/>
</dbReference>
<sequence>MKVDELLKLIKIKKIKGHLPAEVTDITTDSRTAGPGSVFVASKGYTVDSHRFIPNVREQGCRLVVTEHPVDTDIAQIIVPDTLRVASLFAHALFDYPATRLTTFGVTGTNGKTSVATMIHHLHRAQNIHSAYLGTNGLQLDEDVTKGTNSTPETVTLTKSIVRALDHGAAAMSFEVSSHGLVLGRLNGVDFDVAVFTNLTQDHLDFHGTMQDYGYAKSLLFSQLGNHPSYAVLNNDDAFSETLRTVTSREIITYGIDSESDFRATAIEETIHGTTFTLGSPAGDFEVRSPYLGRFNIYNLMAAIAALFAAGHDIDKIVQAVPDMPPVEGRLEVLDRSLPIDLIIDYAHTPDGMNKLIDAIKPFVRGRLIFLVGMAGERDLTKTAEMGTIACRADYVIFTPDNPANDDPKKLTDALEEGATHQNFRSFTDRKAGIIHAIDVAEPGDMVVLASKGREPYQIMPGYVKVPHRDDLIGLTAAYEKFGGHNENQTE</sequence>
<feature type="domain" description="Mur ligase N-terminal catalytic" evidence="10">
    <location>
        <begin position="23"/>
        <end position="74"/>
    </location>
</feature>
<evidence type="ECO:0000256" key="3">
    <source>
        <dbReference type="ARBA" id="ARBA00022618"/>
    </source>
</evidence>
<dbReference type="Proteomes" id="UP000295280">
    <property type="component" value="Unassembled WGS sequence"/>
</dbReference>
<dbReference type="GO" id="GO:0047482">
    <property type="term" value="F:UDP-N-acetylmuramoyl-L-alanyl-D-glutamate-L-lysine ligase activity"/>
    <property type="evidence" value="ECO:0007669"/>
    <property type="project" value="UniProtKB-UniRule"/>
</dbReference>
<dbReference type="EC" id="6.3.2.7" evidence="8"/>
<dbReference type="OrthoDB" id="9800958at2"/>
<evidence type="ECO:0000256" key="5">
    <source>
        <dbReference type="ARBA" id="ARBA00022984"/>
    </source>
</evidence>
<feature type="binding site" evidence="8">
    <location>
        <begin position="150"/>
        <end position="151"/>
    </location>
    <ligand>
        <name>UDP-N-acetyl-alpha-D-muramoyl-L-alanyl-D-glutamate</name>
        <dbReference type="ChEBI" id="CHEBI:83900"/>
    </ligand>
</feature>
<dbReference type="GO" id="GO:0005737">
    <property type="term" value="C:cytoplasm"/>
    <property type="evidence" value="ECO:0007669"/>
    <property type="project" value="UniProtKB-SubCell"/>
</dbReference>
<dbReference type="InterPro" id="IPR013221">
    <property type="entry name" value="Mur_ligase_cen"/>
</dbReference>
<dbReference type="Pfam" id="PF01225">
    <property type="entry name" value="Mur_ligase"/>
    <property type="match status" value="1"/>
</dbReference>
<dbReference type="GO" id="GO:0000287">
    <property type="term" value="F:magnesium ion binding"/>
    <property type="evidence" value="ECO:0007669"/>
    <property type="project" value="UniProtKB-UniRule"/>
</dbReference>
<feature type="binding site" evidence="8">
    <location>
        <begin position="108"/>
        <end position="114"/>
    </location>
    <ligand>
        <name>ATP</name>
        <dbReference type="ChEBI" id="CHEBI:30616"/>
    </ligand>
</feature>
<dbReference type="Gene3D" id="3.40.1190.10">
    <property type="entry name" value="Mur-like, catalytic domain"/>
    <property type="match status" value="1"/>
</dbReference>
<gene>
    <name evidence="8 13" type="primary">murE</name>
    <name evidence="13" type="ORF">ERX40_01220</name>
</gene>
<evidence type="ECO:0000256" key="1">
    <source>
        <dbReference type="ARBA" id="ARBA00004752"/>
    </source>
</evidence>
<dbReference type="NCBIfam" id="NF010628">
    <property type="entry name" value="PRK14022.1"/>
    <property type="match status" value="1"/>
</dbReference>
<feature type="binding site" evidence="8">
    <location>
        <position position="149"/>
    </location>
    <ligand>
        <name>UDP-N-acetyl-alpha-D-muramoyl-L-alanyl-D-glutamate</name>
        <dbReference type="ChEBI" id="CHEBI:83900"/>
    </ligand>
</feature>
<comment type="subcellular location">
    <subcellularLocation>
        <location evidence="8 9">Cytoplasm</location>
    </subcellularLocation>
</comment>
<feature type="domain" description="Mur ligase central" evidence="12">
    <location>
        <begin position="106"/>
        <end position="306"/>
    </location>
</feature>
<dbReference type="SUPFAM" id="SSF53623">
    <property type="entry name" value="MurD-like peptide ligases, catalytic domain"/>
    <property type="match status" value="1"/>
</dbReference>
<keyword evidence="8" id="KW-0547">Nucleotide-binding</keyword>
<comment type="cofactor">
    <cofactor evidence="8">
        <name>Mg(2+)</name>
        <dbReference type="ChEBI" id="CHEBI:18420"/>
    </cofactor>
</comment>
<name>A0A9Q8CIN0_9STAP</name>
<evidence type="ECO:0000259" key="12">
    <source>
        <dbReference type="Pfam" id="PF08245"/>
    </source>
</evidence>
<keyword evidence="7 8" id="KW-0961">Cell wall biogenesis/degradation</keyword>
<dbReference type="InterPro" id="IPR000713">
    <property type="entry name" value="Mur_ligase_N"/>
</dbReference>
<dbReference type="GO" id="GO:0051301">
    <property type="term" value="P:cell division"/>
    <property type="evidence" value="ECO:0007669"/>
    <property type="project" value="UniProtKB-KW"/>
</dbReference>
<dbReference type="InterPro" id="IPR005761">
    <property type="entry name" value="UDP-N-AcMur-Glu-dNH2Pim_ligase"/>
</dbReference>
<dbReference type="Pfam" id="PF02875">
    <property type="entry name" value="Mur_ligase_C"/>
    <property type="match status" value="1"/>
</dbReference>
<keyword evidence="5 8" id="KW-0573">Peptidoglycan synthesis</keyword>
<keyword evidence="6 8" id="KW-0131">Cell cycle</keyword>
<dbReference type="InterPro" id="IPR004101">
    <property type="entry name" value="Mur_ligase_C"/>
</dbReference>
<evidence type="ECO:0000256" key="8">
    <source>
        <dbReference type="HAMAP-Rule" id="MF_00208"/>
    </source>
</evidence>
<dbReference type="SUPFAM" id="SSF63418">
    <property type="entry name" value="MurE/MurF N-terminal domain"/>
    <property type="match status" value="1"/>
</dbReference>
<keyword evidence="8" id="KW-0067">ATP-binding</keyword>
<dbReference type="SUPFAM" id="SSF53244">
    <property type="entry name" value="MurD-like peptide ligases, peptide-binding domain"/>
    <property type="match status" value="1"/>
</dbReference>
<keyword evidence="8" id="KW-0963">Cytoplasm</keyword>
<keyword evidence="14" id="KW-1185">Reference proteome</keyword>
<keyword evidence="3 8" id="KW-0132">Cell division</keyword>
<accession>A0A9Q8CIN0</accession>
<evidence type="ECO:0000313" key="13">
    <source>
        <dbReference type="EMBL" id="TDM03813.1"/>
    </source>
</evidence>
<organism evidence="13 14">
    <name type="scientific">Macrococcus carouselicus</name>
    <dbReference type="NCBI Taxonomy" id="69969"/>
    <lineage>
        <taxon>Bacteria</taxon>
        <taxon>Bacillati</taxon>
        <taxon>Bacillota</taxon>
        <taxon>Bacilli</taxon>
        <taxon>Bacillales</taxon>
        <taxon>Staphylococcaceae</taxon>
        <taxon>Macrococcus</taxon>
    </lineage>
</organism>
<evidence type="ECO:0000256" key="6">
    <source>
        <dbReference type="ARBA" id="ARBA00023306"/>
    </source>
</evidence>
<dbReference type="NCBIfam" id="NF001126">
    <property type="entry name" value="PRK00139.1-4"/>
    <property type="match status" value="1"/>
</dbReference>
<dbReference type="NCBIfam" id="TIGR01085">
    <property type="entry name" value="murE"/>
    <property type="match status" value="1"/>
</dbReference>
<comment type="pathway">
    <text evidence="1 8 9">Cell wall biogenesis; peptidoglycan biosynthesis.</text>
</comment>
<dbReference type="Gene3D" id="3.90.190.20">
    <property type="entry name" value="Mur ligase, C-terminal domain"/>
    <property type="match status" value="1"/>
</dbReference>
<dbReference type="GO" id="GO:0009252">
    <property type="term" value="P:peptidoglycan biosynthetic process"/>
    <property type="evidence" value="ECO:0007669"/>
    <property type="project" value="UniProtKB-UniRule"/>
</dbReference>
<reference evidence="13 14" key="1">
    <citation type="submission" date="2019-01" db="EMBL/GenBank/DDBJ databases">
        <title>Draft genome sequences of the type strains of six Macrococcus species.</title>
        <authorList>
            <person name="Mazhar S."/>
            <person name="Altermann E."/>
            <person name="Hill C."/>
            <person name="Mcauliffe O."/>
        </authorList>
    </citation>
    <scope>NUCLEOTIDE SEQUENCE [LARGE SCALE GENOMIC DNA]</scope>
    <source>
        <strain evidence="13 14">ATCC 51828</strain>
    </source>
</reference>
<keyword evidence="4 8" id="KW-0133">Cell shape</keyword>
<dbReference type="EMBL" id="SCWD01000001">
    <property type="protein sequence ID" value="TDM03813.1"/>
    <property type="molecule type" value="Genomic_DNA"/>
</dbReference>
<comment type="catalytic activity">
    <reaction evidence="8">
        <text>UDP-N-acetyl-alpha-D-muramoyl-L-alanyl-D-glutamate + L-lysine + ATP = UDP-N-acetyl-alpha-D-muramoyl-L-alanyl-gamma-D-glutamyl-L-lysine + ADP + phosphate + H(+)</text>
        <dbReference type="Rhea" id="RHEA:17969"/>
        <dbReference type="ChEBI" id="CHEBI:15378"/>
        <dbReference type="ChEBI" id="CHEBI:30616"/>
        <dbReference type="ChEBI" id="CHEBI:32551"/>
        <dbReference type="ChEBI" id="CHEBI:43474"/>
        <dbReference type="ChEBI" id="CHEBI:83900"/>
        <dbReference type="ChEBI" id="CHEBI:83903"/>
        <dbReference type="ChEBI" id="CHEBI:456216"/>
        <dbReference type="EC" id="6.3.2.7"/>
    </reaction>
</comment>
<comment type="similarity">
    <text evidence="2 8">Belongs to the MurCDEF family. MurE subfamily.</text>
</comment>
<comment type="function">
    <text evidence="8">Catalyzes the addition of L-lysine to the nucleotide precursor UDP-N-acetylmuramoyl-L-alanyl-D-glutamate (UMAG) in the biosynthesis of bacterial cell-wall peptidoglycan.</text>
</comment>
<evidence type="ECO:0000256" key="4">
    <source>
        <dbReference type="ARBA" id="ARBA00022960"/>
    </source>
</evidence>
<dbReference type="GO" id="GO:0071555">
    <property type="term" value="P:cell wall organization"/>
    <property type="evidence" value="ECO:0007669"/>
    <property type="project" value="UniProtKB-KW"/>
</dbReference>
<feature type="binding site" evidence="8">
    <location>
        <position position="177"/>
    </location>
    <ligand>
        <name>UDP-N-acetyl-alpha-D-muramoyl-L-alanyl-D-glutamate</name>
        <dbReference type="ChEBI" id="CHEBI:83900"/>
    </ligand>
</feature>
<dbReference type="InterPro" id="IPR036565">
    <property type="entry name" value="Mur-like_cat_sf"/>
</dbReference>
<dbReference type="RefSeq" id="WP_133416676.1">
    <property type="nucleotide sequence ID" value="NZ_SCWD01000001.1"/>
</dbReference>
<dbReference type="Pfam" id="PF08245">
    <property type="entry name" value="Mur_ligase_M"/>
    <property type="match status" value="1"/>
</dbReference>
<dbReference type="Gene3D" id="3.40.1390.10">
    <property type="entry name" value="MurE/MurF, N-terminal domain"/>
    <property type="match status" value="1"/>
</dbReference>
<feature type="domain" description="Mur ligase C-terminal" evidence="11">
    <location>
        <begin position="329"/>
        <end position="453"/>
    </location>
</feature>
<dbReference type="InterPro" id="IPR036615">
    <property type="entry name" value="Mur_ligase_C_dom_sf"/>
</dbReference>
<dbReference type="PANTHER" id="PTHR23135:SF4">
    <property type="entry name" value="UDP-N-ACETYLMURAMOYL-L-ALANYL-D-GLUTAMATE--2,6-DIAMINOPIMELATE LIGASE MURE HOMOLOG, CHLOROPLASTIC"/>
    <property type="match status" value="1"/>
</dbReference>
<evidence type="ECO:0000313" key="14">
    <source>
        <dbReference type="Proteomes" id="UP000295280"/>
    </source>
</evidence>
<feature type="binding site" evidence="8">
    <location>
        <position position="185"/>
    </location>
    <ligand>
        <name>UDP-N-acetyl-alpha-D-muramoyl-L-alanyl-D-glutamate</name>
        <dbReference type="ChEBI" id="CHEBI:83900"/>
    </ligand>
</feature>
<keyword evidence="8" id="KW-0460">Magnesium</keyword>
<dbReference type="HAMAP" id="MF_00208">
    <property type="entry name" value="MurE"/>
    <property type="match status" value="1"/>
</dbReference>
<protein>
    <recommendedName>
        <fullName evidence="8">UDP-N-acetylmuramoyl-L-alanyl-D-glutamate--L-lysine ligase</fullName>
        <ecNumber evidence="8">6.3.2.7</ecNumber>
    </recommendedName>
    <alternativeName>
        <fullName evidence="8">L-lysine-adding enzyme</fullName>
    </alternativeName>
    <alternativeName>
        <fullName evidence="8">UDP-MurNAc-L-Ala-D-Glu:L-Lys ligase</fullName>
    </alternativeName>
    <alternativeName>
        <fullName evidence="8">UDP-MurNAc-tripeptide synthetase</fullName>
    </alternativeName>
    <alternativeName>
        <fullName evidence="8">UDP-N-acetylmuramyl-tripeptide synthetase</fullName>
    </alternativeName>
</protein>
<comment type="caution">
    <text evidence="13">The sequence shown here is derived from an EMBL/GenBank/DDBJ whole genome shotgun (WGS) entry which is preliminary data.</text>
</comment>
<comment type="caution">
    <text evidence="8">Lacks conserved residue(s) required for the propagation of feature annotation.</text>
</comment>
<comment type="PTM">
    <text evidence="8">Carboxylation is probably crucial for Mg(2+) binding and, consequently, for the gamma-phosphate positioning of ATP.</text>
</comment>
<keyword evidence="8 13" id="KW-0436">Ligase</keyword>
<evidence type="ECO:0000259" key="11">
    <source>
        <dbReference type="Pfam" id="PF02875"/>
    </source>
</evidence>
<feature type="binding site" evidence="8">
    <location>
        <position position="30"/>
    </location>
    <ligand>
        <name>UDP-N-acetyl-alpha-D-muramoyl-L-alanyl-D-glutamate</name>
        <dbReference type="ChEBI" id="CHEBI:83900"/>
    </ligand>
</feature>
<dbReference type="AlphaFoldDB" id="A0A9Q8CIN0"/>
<feature type="short sequence motif" description="L-lysine recognition motif" evidence="8">
    <location>
        <begin position="401"/>
        <end position="404"/>
    </location>
</feature>
<feature type="modified residue" description="N6-carboxylysine" evidence="8">
    <location>
        <position position="217"/>
    </location>
</feature>
<dbReference type="GO" id="GO:0005524">
    <property type="term" value="F:ATP binding"/>
    <property type="evidence" value="ECO:0007669"/>
    <property type="project" value="UniProtKB-UniRule"/>
</dbReference>
<evidence type="ECO:0000256" key="7">
    <source>
        <dbReference type="ARBA" id="ARBA00023316"/>
    </source>
</evidence>
<evidence type="ECO:0000256" key="2">
    <source>
        <dbReference type="ARBA" id="ARBA00005898"/>
    </source>
</evidence>
<evidence type="ECO:0000259" key="10">
    <source>
        <dbReference type="Pfam" id="PF01225"/>
    </source>
</evidence>